<protein>
    <recommendedName>
        <fullName evidence="3">AlpA family phage regulatory protein</fullName>
    </recommendedName>
</protein>
<comment type="caution">
    <text evidence="1">The sequence shown here is derived from an EMBL/GenBank/DDBJ whole genome shotgun (WGS) entry which is preliminary data.</text>
</comment>
<evidence type="ECO:0008006" key="3">
    <source>
        <dbReference type="Google" id="ProtNLM"/>
    </source>
</evidence>
<evidence type="ECO:0000313" key="1">
    <source>
        <dbReference type="EMBL" id="KHK93557.1"/>
    </source>
</evidence>
<sequence>MKENPTSCSGVGNGAGAKVNSNRYLRQPEVLERVGVSWMTLLRWEKQGRFPRRRKIGPRIVAWPEAEIVEWCASREIAPAVDKGAAK</sequence>
<dbReference type="InterPro" id="IPR010260">
    <property type="entry name" value="AlpA"/>
</dbReference>
<dbReference type="OrthoDB" id="1525365at2"/>
<accession>A0A0B1ZWM6</accession>
<dbReference type="AlphaFoldDB" id="A0A0B1ZWM6"/>
<reference evidence="1 2" key="1">
    <citation type="submission" date="2014-10" db="EMBL/GenBank/DDBJ databases">
        <title>Genome sequence of Novosphingobium malaysiense MUSC 273(T).</title>
        <authorList>
            <person name="Lee L.-H."/>
        </authorList>
    </citation>
    <scope>NUCLEOTIDE SEQUENCE [LARGE SCALE GENOMIC DNA]</scope>
    <source>
        <strain evidence="1 2">MUSC 273</strain>
    </source>
</reference>
<dbReference type="EMBL" id="JTDI01000001">
    <property type="protein sequence ID" value="KHK93557.1"/>
    <property type="molecule type" value="Genomic_DNA"/>
</dbReference>
<dbReference type="SUPFAM" id="SSF46955">
    <property type="entry name" value="Putative DNA-binding domain"/>
    <property type="match status" value="1"/>
</dbReference>
<dbReference type="Pfam" id="PF05930">
    <property type="entry name" value="Phage_AlpA"/>
    <property type="match status" value="1"/>
</dbReference>
<evidence type="ECO:0000313" key="2">
    <source>
        <dbReference type="Proteomes" id="UP000031057"/>
    </source>
</evidence>
<dbReference type="Gene3D" id="1.10.238.160">
    <property type="match status" value="1"/>
</dbReference>
<gene>
    <name evidence="1" type="ORF">LK12_04755</name>
</gene>
<dbReference type="RefSeq" id="WP_039279817.1">
    <property type="nucleotide sequence ID" value="NZ_JTDI01000001.1"/>
</dbReference>
<proteinExistence type="predicted"/>
<name>A0A0B1ZWM6_9SPHN</name>
<dbReference type="Proteomes" id="UP000031057">
    <property type="component" value="Unassembled WGS sequence"/>
</dbReference>
<organism evidence="1 2">
    <name type="scientific">Novosphingobium malaysiense</name>
    <dbReference type="NCBI Taxonomy" id="1348853"/>
    <lineage>
        <taxon>Bacteria</taxon>
        <taxon>Pseudomonadati</taxon>
        <taxon>Pseudomonadota</taxon>
        <taxon>Alphaproteobacteria</taxon>
        <taxon>Sphingomonadales</taxon>
        <taxon>Sphingomonadaceae</taxon>
        <taxon>Novosphingobium</taxon>
    </lineage>
</organism>
<dbReference type="InterPro" id="IPR009061">
    <property type="entry name" value="DNA-bd_dom_put_sf"/>
</dbReference>
<keyword evidence="2" id="KW-1185">Reference proteome</keyword>